<dbReference type="EMBL" id="BARV01031470">
    <property type="protein sequence ID" value="GAI38000.1"/>
    <property type="molecule type" value="Genomic_DNA"/>
</dbReference>
<proteinExistence type="predicted"/>
<reference evidence="1" key="1">
    <citation type="journal article" date="2014" name="Front. Microbiol.">
        <title>High frequency of phylogenetically diverse reductive dehalogenase-homologous genes in deep subseafloor sedimentary metagenomes.</title>
        <authorList>
            <person name="Kawai M."/>
            <person name="Futagami T."/>
            <person name="Toyoda A."/>
            <person name="Takaki Y."/>
            <person name="Nishi S."/>
            <person name="Hori S."/>
            <person name="Arai W."/>
            <person name="Tsubouchi T."/>
            <person name="Morono Y."/>
            <person name="Uchiyama I."/>
            <person name="Ito T."/>
            <person name="Fujiyama A."/>
            <person name="Inagaki F."/>
            <person name="Takami H."/>
        </authorList>
    </citation>
    <scope>NUCLEOTIDE SEQUENCE</scope>
    <source>
        <strain evidence="1">Expedition CK06-06</strain>
    </source>
</reference>
<organism evidence="1">
    <name type="scientific">marine sediment metagenome</name>
    <dbReference type="NCBI Taxonomy" id="412755"/>
    <lineage>
        <taxon>unclassified sequences</taxon>
        <taxon>metagenomes</taxon>
        <taxon>ecological metagenomes</taxon>
    </lineage>
</organism>
<gene>
    <name evidence="1" type="ORF">S06H3_49788</name>
</gene>
<feature type="non-terminal residue" evidence="1">
    <location>
        <position position="50"/>
    </location>
</feature>
<accession>X1PG74</accession>
<name>X1PG74_9ZZZZ</name>
<sequence>MSISCEVLDKRREKIQIAFKREWVDDTKTKCDDCDTLTKEKWAIFKFVST</sequence>
<protein>
    <submittedName>
        <fullName evidence="1">Uncharacterized protein</fullName>
    </submittedName>
</protein>
<dbReference type="AlphaFoldDB" id="X1PG74"/>
<comment type="caution">
    <text evidence="1">The sequence shown here is derived from an EMBL/GenBank/DDBJ whole genome shotgun (WGS) entry which is preliminary data.</text>
</comment>
<evidence type="ECO:0000313" key="1">
    <source>
        <dbReference type="EMBL" id="GAI38000.1"/>
    </source>
</evidence>